<evidence type="ECO:0000256" key="2">
    <source>
        <dbReference type="SAM" id="MobiDB-lite"/>
    </source>
</evidence>
<keyword evidence="5" id="KW-1185">Reference proteome</keyword>
<dbReference type="Proteomes" id="UP000293142">
    <property type="component" value="Unassembled WGS sequence"/>
</dbReference>
<protein>
    <submittedName>
        <fullName evidence="4">Extracellular solute-binding protein</fullName>
    </submittedName>
</protein>
<dbReference type="PANTHER" id="PTHR43649:SF33">
    <property type="entry name" value="POLYGALACTURONAN_RHAMNOGALACTURONAN-BINDING PROTEIN YTCQ"/>
    <property type="match status" value="1"/>
</dbReference>
<dbReference type="AlphaFoldDB" id="A0A4V2J4D9"/>
<feature type="chain" id="PRO_5020332614" evidence="3">
    <location>
        <begin position="35"/>
        <end position="530"/>
    </location>
</feature>
<dbReference type="Gene3D" id="3.40.190.10">
    <property type="entry name" value="Periplasmic binding protein-like II"/>
    <property type="match status" value="2"/>
</dbReference>
<dbReference type="RefSeq" id="WP_131013297.1">
    <property type="nucleotide sequence ID" value="NZ_SIRE01000007.1"/>
</dbReference>
<dbReference type="InterPro" id="IPR050490">
    <property type="entry name" value="Bact_solute-bd_prot1"/>
</dbReference>
<dbReference type="OrthoDB" id="9787283at2"/>
<reference evidence="4 5" key="1">
    <citation type="submission" date="2019-02" db="EMBL/GenBank/DDBJ databases">
        <title>Paenibacillus sp. nov., isolated from surface-sterilized tissue of Thalictrum simplex L.</title>
        <authorList>
            <person name="Tuo L."/>
        </authorList>
    </citation>
    <scope>NUCLEOTIDE SEQUENCE [LARGE SCALE GENOMIC DNA]</scope>
    <source>
        <strain evidence="4 5">N2SHLJ1</strain>
    </source>
</reference>
<evidence type="ECO:0000256" key="3">
    <source>
        <dbReference type="SAM" id="SignalP"/>
    </source>
</evidence>
<dbReference type="PROSITE" id="PS51257">
    <property type="entry name" value="PROKAR_LIPOPROTEIN"/>
    <property type="match status" value="1"/>
</dbReference>
<dbReference type="SUPFAM" id="SSF53850">
    <property type="entry name" value="Periplasmic binding protein-like II"/>
    <property type="match status" value="1"/>
</dbReference>
<evidence type="ECO:0000256" key="1">
    <source>
        <dbReference type="ARBA" id="ARBA00022729"/>
    </source>
</evidence>
<proteinExistence type="predicted"/>
<feature type="compositionally biased region" description="Polar residues" evidence="2">
    <location>
        <begin position="41"/>
        <end position="50"/>
    </location>
</feature>
<accession>A0A4V2J4D9</accession>
<feature type="signal peptide" evidence="3">
    <location>
        <begin position="1"/>
        <end position="34"/>
    </location>
</feature>
<dbReference type="PANTHER" id="PTHR43649">
    <property type="entry name" value="ARABINOSE-BINDING PROTEIN-RELATED"/>
    <property type="match status" value="1"/>
</dbReference>
<comment type="caution">
    <text evidence="4">The sequence shown here is derived from an EMBL/GenBank/DDBJ whole genome shotgun (WGS) entry which is preliminary data.</text>
</comment>
<sequence length="530" mass="58198">MTDVGKGKWHWRKMAHWALGVSCAAALAASGCSAGNGGSSQPQAGTGNPSAQATAKETAKETAAEAGKPLQIQIFGGLYNEMPDMNNAFWAEWQKRLNVKLDANWVPSGDVITKLDLVLASGDLPEVIAYPNQGLTVSMINAVRNGAFWDLTPFLGDLSQYPNLKNNTPPNWQKFLSVDGKIYALPRSRSLIDNSVNIRKDWLDKLGIPVPATIDEYRNALKAIANGDPDGNGKKDTMGIVGINEGVSPFEAAFGAFAPHYDSEGGLVWHELTGEYTSLVEWLRGLYSDGSLPKEFMTMKRTQMEEAIGTGKAATYIRSTRYHYDFEVQAKKVQPEAKIIGLPPLKGPGGYAADLSTGVNGGIFISKKVPEAKVKQMLKYFDATASQEMTDFGYSGVEGVHYKVVGGEKVPTELSIKEVNTTSLGAGVFAYVKWGKVDNPGAPKEANEQKRKEVADYEKLGVYNIFTWLISNTWVNTWPKYSSEWNAMMTKAIVGQISMDEYKTYVAKLNNLPEFKTAYKEFAKAYSYYK</sequence>
<evidence type="ECO:0000313" key="5">
    <source>
        <dbReference type="Proteomes" id="UP000293142"/>
    </source>
</evidence>
<keyword evidence="1 3" id="KW-0732">Signal</keyword>
<gene>
    <name evidence="4" type="ORF">EYB31_10565</name>
</gene>
<name>A0A4V2J4D9_9BACL</name>
<evidence type="ECO:0000313" key="4">
    <source>
        <dbReference type="EMBL" id="TBL79352.1"/>
    </source>
</evidence>
<feature type="region of interest" description="Disordered" evidence="2">
    <location>
        <begin position="34"/>
        <end position="64"/>
    </location>
</feature>
<organism evidence="4 5">
    <name type="scientific">Paenibacillus thalictri</name>
    <dbReference type="NCBI Taxonomy" id="2527873"/>
    <lineage>
        <taxon>Bacteria</taxon>
        <taxon>Bacillati</taxon>
        <taxon>Bacillota</taxon>
        <taxon>Bacilli</taxon>
        <taxon>Bacillales</taxon>
        <taxon>Paenibacillaceae</taxon>
        <taxon>Paenibacillus</taxon>
    </lineage>
</organism>
<dbReference type="EMBL" id="SIRE01000007">
    <property type="protein sequence ID" value="TBL79352.1"/>
    <property type="molecule type" value="Genomic_DNA"/>
</dbReference>